<evidence type="ECO:0000313" key="2">
    <source>
        <dbReference type="EMBL" id="ATW25359.1"/>
    </source>
</evidence>
<dbReference type="EMBL" id="CP017634">
    <property type="protein sequence ID" value="ATW25359.1"/>
    <property type="molecule type" value="Genomic_DNA"/>
</dbReference>
<feature type="signal peptide" evidence="1">
    <location>
        <begin position="1"/>
        <end position="24"/>
    </location>
</feature>
<reference evidence="2 3" key="1">
    <citation type="submission" date="2016-10" db="EMBL/GenBank/DDBJ databases">
        <title>Complete Genome Sequence of Peptococcaceae strain DCMF.</title>
        <authorList>
            <person name="Edwards R.J."/>
            <person name="Holland S.I."/>
            <person name="Deshpande N.P."/>
            <person name="Wong Y.K."/>
            <person name="Ertan H."/>
            <person name="Manefield M."/>
            <person name="Russell T.L."/>
            <person name="Lee M.J."/>
        </authorList>
    </citation>
    <scope>NUCLEOTIDE SEQUENCE [LARGE SCALE GENOMIC DNA]</scope>
    <source>
        <strain evidence="2 3">DCMF</strain>
    </source>
</reference>
<dbReference type="Proteomes" id="UP000323521">
    <property type="component" value="Chromosome"/>
</dbReference>
<dbReference type="KEGG" id="fwa:DCMF_11795"/>
<proteinExistence type="predicted"/>
<organism evidence="2 3">
    <name type="scientific">Formimonas warabiya</name>
    <dbReference type="NCBI Taxonomy" id="1761012"/>
    <lineage>
        <taxon>Bacteria</taxon>
        <taxon>Bacillati</taxon>
        <taxon>Bacillota</taxon>
        <taxon>Clostridia</taxon>
        <taxon>Eubacteriales</taxon>
        <taxon>Peptococcaceae</taxon>
        <taxon>Candidatus Formimonas</taxon>
    </lineage>
</organism>
<dbReference type="RefSeq" id="WP_148134617.1">
    <property type="nucleotide sequence ID" value="NZ_CP017634.1"/>
</dbReference>
<keyword evidence="1" id="KW-0732">Signal</keyword>
<dbReference type="OrthoDB" id="2947826at2"/>
<feature type="chain" id="PRO_5039024864" evidence="1">
    <location>
        <begin position="25"/>
        <end position="143"/>
    </location>
</feature>
<protein>
    <submittedName>
        <fullName evidence="2">Uncharacterized protein</fullName>
    </submittedName>
</protein>
<evidence type="ECO:0000313" key="3">
    <source>
        <dbReference type="Proteomes" id="UP000323521"/>
    </source>
</evidence>
<evidence type="ECO:0000256" key="1">
    <source>
        <dbReference type="SAM" id="SignalP"/>
    </source>
</evidence>
<keyword evidence="3" id="KW-1185">Reference proteome</keyword>
<gene>
    <name evidence="2" type="ORF">DCMF_11795</name>
</gene>
<accession>A0A3G1KSB9</accession>
<sequence length="143" mass="16029">MRIFSSYAKILCLTGCLVFLGLNAAAQGLQKMAPGFPQHVFAVTMEENIWSVTAIGTQYQWDVSGMKDLARALDAKAREVPAYLRSLQVGEKTDAFLHTVKQSFFPGVSALLNKGRDDLARWSRQCQEILWNRFNQEKTNIGS</sequence>
<dbReference type="AlphaFoldDB" id="A0A3G1KSB9"/>
<name>A0A3G1KSB9_FORW1</name>